<dbReference type="Proteomes" id="UP001066276">
    <property type="component" value="Chromosome 7"/>
</dbReference>
<proteinExistence type="predicted"/>
<gene>
    <name evidence="1" type="ORF">NDU88_002615</name>
</gene>
<keyword evidence="2" id="KW-1185">Reference proteome</keyword>
<comment type="caution">
    <text evidence="1">The sequence shown here is derived from an EMBL/GenBank/DDBJ whole genome shotgun (WGS) entry which is preliminary data.</text>
</comment>
<evidence type="ECO:0000313" key="1">
    <source>
        <dbReference type="EMBL" id="KAJ1124154.1"/>
    </source>
</evidence>
<reference evidence="1" key="1">
    <citation type="journal article" date="2022" name="bioRxiv">
        <title>Sequencing and chromosome-scale assembly of the giantPleurodeles waltlgenome.</title>
        <authorList>
            <person name="Brown T."/>
            <person name="Elewa A."/>
            <person name="Iarovenko S."/>
            <person name="Subramanian E."/>
            <person name="Araus A.J."/>
            <person name="Petzold A."/>
            <person name="Susuki M."/>
            <person name="Suzuki K.-i.T."/>
            <person name="Hayashi T."/>
            <person name="Toyoda A."/>
            <person name="Oliveira C."/>
            <person name="Osipova E."/>
            <person name="Leigh N.D."/>
            <person name="Simon A."/>
            <person name="Yun M.H."/>
        </authorList>
    </citation>
    <scope>NUCLEOTIDE SEQUENCE</scope>
    <source>
        <strain evidence="1">20211129_DDA</strain>
        <tissue evidence="1">Liver</tissue>
    </source>
</reference>
<dbReference type="EMBL" id="JANPWB010000011">
    <property type="protein sequence ID" value="KAJ1124154.1"/>
    <property type="molecule type" value="Genomic_DNA"/>
</dbReference>
<sequence length="124" mass="14058">MELVLRRNCVKKNNTISAQTEYKYAPKQLGTKVARPRTGAPCDKDSSRVTNRKNWVHSTHCKRVLPTLVETAVLTDHREILTTEKGRAISPDESAEFFPDHTISGVSRYNLRPRKDPVVLEKTG</sequence>
<accession>A0AAV7P8S4</accession>
<evidence type="ECO:0000313" key="2">
    <source>
        <dbReference type="Proteomes" id="UP001066276"/>
    </source>
</evidence>
<protein>
    <submittedName>
        <fullName evidence="1">Uncharacterized protein</fullName>
    </submittedName>
</protein>
<dbReference type="AlphaFoldDB" id="A0AAV7P8S4"/>
<organism evidence="1 2">
    <name type="scientific">Pleurodeles waltl</name>
    <name type="common">Iberian ribbed newt</name>
    <dbReference type="NCBI Taxonomy" id="8319"/>
    <lineage>
        <taxon>Eukaryota</taxon>
        <taxon>Metazoa</taxon>
        <taxon>Chordata</taxon>
        <taxon>Craniata</taxon>
        <taxon>Vertebrata</taxon>
        <taxon>Euteleostomi</taxon>
        <taxon>Amphibia</taxon>
        <taxon>Batrachia</taxon>
        <taxon>Caudata</taxon>
        <taxon>Salamandroidea</taxon>
        <taxon>Salamandridae</taxon>
        <taxon>Pleurodelinae</taxon>
        <taxon>Pleurodeles</taxon>
    </lineage>
</organism>
<name>A0AAV7P8S4_PLEWA</name>